<gene>
    <name evidence="1" type="ORF">PTI45_03962</name>
</gene>
<sequence length="70" mass="8211">MENMSRKEIDDRYVTVLTHNGFDIVTLKESSVSDEQGYRINHRNYDELFNTVKEASNQVDADMRKNNLSQ</sequence>
<reference evidence="1 2" key="1">
    <citation type="submission" date="2016-08" db="EMBL/GenBank/DDBJ databases">
        <title>Genome sequencing of Paenibacillus sp. TI45-13ar, isolated from Korean traditional nuruk.</title>
        <authorList>
            <person name="Kim S.-J."/>
        </authorList>
    </citation>
    <scope>NUCLEOTIDE SEQUENCE [LARGE SCALE GENOMIC DNA]</scope>
    <source>
        <strain evidence="1 2">TI45-13ar</strain>
    </source>
</reference>
<name>A0A1E3KZ49_9BACL</name>
<keyword evidence="2" id="KW-1185">Reference proteome</keyword>
<dbReference type="EMBL" id="MDER01000080">
    <property type="protein sequence ID" value="ODP26683.1"/>
    <property type="molecule type" value="Genomic_DNA"/>
</dbReference>
<proteinExistence type="predicted"/>
<dbReference type="AlphaFoldDB" id="A0A1E3KZ49"/>
<dbReference type="STRING" id="1886670.PTI45_03962"/>
<evidence type="ECO:0000313" key="2">
    <source>
        <dbReference type="Proteomes" id="UP000094578"/>
    </source>
</evidence>
<dbReference type="Proteomes" id="UP000094578">
    <property type="component" value="Unassembled WGS sequence"/>
</dbReference>
<comment type="caution">
    <text evidence="1">The sequence shown here is derived from an EMBL/GenBank/DDBJ whole genome shotgun (WGS) entry which is preliminary data.</text>
</comment>
<protein>
    <submittedName>
        <fullName evidence="1">Uncharacterized protein</fullName>
    </submittedName>
</protein>
<accession>A0A1E3KZ49</accession>
<dbReference type="RefSeq" id="WP_069329302.1">
    <property type="nucleotide sequence ID" value="NZ_MDER01000080.1"/>
</dbReference>
<evidence type="ECO:0000313" key="1">
    <source>
        <dbReference type="EMBL" id="ODP26683.1"/>
    </source>
</evidence>
<organism evidence="1 2">
    <name type="scientific">Paenibacillus nuruki</name>
    <dbReference type="NCBI Taxonomy" id="1886670"/>
    <lineage>
        <taxon>Bacteria</taxon>
        <taxon>Bacillati</taxon>
        <taxon>Bacillota</taxon>
        <taxon>Bacilli</taxon>
        <taxon>Bacillales</taxon>
        <taxon>Paenibacillaceae</taxon>
        <taxon>Paenibacillus</taxon>
    </lineage>
</organism>